<dbReference type="EMBL" id="ML211456">
    <property type="protein sequence ID" value="TFK82718.1"/>
    <property type="molecule type" value="Genomic_DNA"/>
</dbReference>
<keyword evidence="1" id="KW-0472">Membrane</keyword>
<protein>
    <submittedName>
        <fullName evidence="2">Uncharacterized protein</fullName>
    </submittedName>
</protein>
<evidence type="ECO:0000313" key="3">
    <source>
        <dbReference type="Proteomes" id="UP000308197"/>
    </source>
</evidence>
<keyword evidence="3" id="KW-1185">Reference proteome</keyword>
<reference evidence="2 3" key="1">
    <citation type="journal article" date="2019" name="Nat. Ecol. Evol.">
        <title>Megaphylogeny resolves global patterns of mushroom evolution.</title>
        <authorList>
            <person name="Varga T."/>
            <person name="Krizsan K."/>
            <person name="Foldi C."/>
            <person name="Dima B."/>
            <person name="Sanchez-Garcia M."/>
            <person name="Sanchez-Ramirez S."/>
            <person name="Szollosi G.J."/>
            <person name="Szarkandi J.G."/>
            <person name="Papp V."/>
            <person name="Albert L."/>
            <person name="Andreopoulos W."/>
            <person name="Angelini C."/>
            <person name="Antonin V."/>
            <person name="Barry K.W."/>
            <person name="Bougher N.L."/>
            <person name="Buchanan P."/>
            <person name="Buyck B."/>
            <person name="Bense V."/>
            <person name="Catcheside P."/>
            <person name="Chovatia M."/>
            <person name="Cooper J."/>
            <person name="Damon W."/>
            <person name="Desjardin D."/>
            <person name="Finy P."/>
            <person name="Geml J."/>
            <person name="Haridas S."/>
            <person name="Hughes K."/>
            <person name="Justo A."/>
            <person name="Karasinski D."/>
            <person name="Kautmanova I."/>
            <person name="Kiss B."/>
            <person name="Kocsube S."/>
            <person name="Kotiranta H."/>
            <person name="LaButti K.M."/>
            <person name="Lechner B.E."/>
            <person name="Liimatainen K."/>
            <person name="Lipzen A."/>
            <person name="Lukacs Z."/>
            <person name="Mihaltcheva S."/>
            <person name="Morgado L.N."/>
            <person name="Niskanen T."/>
            <person name="Noordeloos M.E."/>
            <person name="Ohm R.A."/>
            <person name="Ortiz-Santana B."/>
            <person name="Ovrebo C."/>
            <person name="Racz N."/>
            <person name="Riley R."/>
            <person name="Savchenko A."/>
            <person name="Shiryaev A."/>
            <person name="Soop K."/>
            <person name="Spirin V."/>
            <person name="Szebenyi C."/>
            <person name="Tomsovsky M."/>
            <person name="Tulloss R.E."/>
            <person name="Uehling J."/>
            <person name="Grigoriev I.V."/>
            <person name="Vagvolgyi C."/>
            <person name="Papp T."/>
            <person name="Martin F.M."/>
            <person name="Miettinen O."/>
            <person name="Hibbett D.S."/>
            <person name="Nagy L.G."/>
        </authorList>
    </citation>
    <scope>NUCLEOTIDE SEQUENCE [LARGE SCALE GENOMIC DNA]</scope>
    <source>
        <strain evidence="2 3">HHB13444</strain>
    </source>
</reference>
<dbReference type="InParanoid" id="A0A5C3P278"/>
<keyword evidence="1" id="KW-0812">Transmembrane</keyword>
<evidence type="ECO:0000313" key="2">
    <source>
        <dbReference type="EMBL" id="TFK82718.1"/>
    </source>
</evidence>
<name>A0A5C3P278_9APHY</name>
<gene>
    <name evidence="2" type="ORF">K466DRAFT_289142</name>
</gene>
<keyword evidence="1" id="KW-1133">Transmembrane helix</keyword>
<organism evidence="2 3">
    <name type="scientific">Polyporus arcularius HHB13444</name>
    <dbReference type="NCBI Taxonomy" id="1314778"/>
    <lineage>
        <taxon>Eukaryota</taxon>
        <taxon>Fungi</taxon>
        <taxon>Dikarya</taxon>
        <taxon>Basidiomycota</taxon>
        <taxon>Agaricomycotina</taxon>
        <taxon>Agaricomycetes</taxon>
        <taxon>Polyporales</taxon>
        <taxon>Polyporaceae</taxon>
        <taxon>Polyporus</taxon>
    </lineage>
</organism>
<accession>A0A5C3P278</accession>
<feature type="transmembrane region" description="Helical" evidence="1">
    <location>
        <begin position="12"/>
        <end position="30"/>
    </location>
</feature>
<sequence length="106" mass="11822">MMNRTCVHSHLPFVSAVIICVWLVMIAIPLSPLKDSSVVAHPLCPPYIPSSSLQHLRHHLMADGPKVQISKTKPRGCVFAYLHEHRGYRSHPSQFKGSLTGIHPKP</sequence>
<dbReference type="AlphaFoldDB" id="A0A5C3P278"/>
<evidence type="ECO:0000256" key="1">
    <source>
        <dbReference type="SAM" id="Phobius"/>
    </source>
</evidence>
<proteinExistence type="predicted"/>
<dbReference type="Proteomes" id="UP000308197">
    <property type="component" value="Unassembled WGS sequence"/>
</dbReference>